<evidence type="ECO:0000256" key="7">
    <source>
        <dbReference type="ARBA" id="ARBA00022989"/>
    </source>
</evidence>
<keyword evidence="6" id="KW-0812">Transmembrane</keyword>
<evidence type="ECO:0000313" key="13">
    <source>
        <dbReference type="EMBL" id="RAL50334.1"/>
    </source>
</evidence>
<dbReference type="GO" id="GO:0006004">
    <property type="term" value="P:fucose metabolic process"/>
    <property type="evidence" value="ECO:0007669"/>
    <property type="project" value="UniProtKB-KW"/>
</dbReference>
<evidence type="ECO:0000256" key="9">
    <source>
        <dbReference type="ARBA" id="ARBA00023180"/>
    </source>
</evidence>
<evidence type="ECO:0000256" key="12">
    <source>
        <dbReference type="ARBA" id="ARBA00030350"/>
    </source>
</evidence>
<accession>A0A328DX71</accession>
<comment type="caution">
    <text evidence="13">The sequence shown here is derived from an EMBL/GenBank/DDBJ whole genome shotgun (WGS) entry which is preliminary data.</text>
</comment>
<evidence type="ECO:0000256" key="11">
    <source>
        <dbReference type="ARBA" id="ARBA00023277"/>
    </source>
</evidence>
<keyword evidence="10" id="KW-0294">Fucose metabolism</keyword>
<dbReference type="GO" id="GO:0016020">
    <property type="term" value="C:membrane"/>
    <property type="evidence" value="ECO:0007669"/>
    <property type="project" value="UniProtKB-SubCell"/>
</dbReference>
<dbReference type="Proteomes" id="UP000249390">
    <property type="component" value="Unassembled WGS sequence"/>
</dbReference>
<keyword evidence="9" id="KW-0325">Glycoprotein</keyword>
<dbReference type="AlphaFoldDB" id="A0A328DX71"/>
<dbReference type="GO" id="GO:0016757">
    <property type="term" value="F:glycosyltransferase activity"/>
    <property type="evidence" value="ECO:0007669"/>
    <property type="project" value="UniProtKB-KW"/>
</dbReference>
<dbReference type="PANTHER" id="PTHR31933">
    <property type="entry name" value="O-FUCOSYLTRANSFERASE 2-RELATED"/>
    <property type="match status" value="1"/>
</dbReference>
<keyword evidence="8" id="KW-0472">Membrane</keyword>
<dbReference type="PANTHER" id="PTHR31933:SF4">
    <property type="entry name" value="O-FUCOSYLTRANSFERASE 8"/>
    <property type="match status" value="1"/>
</dbReference>
<evidence type="ECO:0000256" key="3">
    <source>
        <dbReference type="ARBA" id="ARBA00007737"/>
    </source>
</evidence>
<dbReference type="PIRSF" id="PIRSF009360">
    <property type="entry name" value="UCP009360"/>
    <property type="match status" value="1"/>
</dbReference>
<proteinExistence type="inferred from homology"/>
<evidence type="ECO:0000256" key="2">
    <source>
        <dbReference type="ARBA" id="ARBA00004881"/>
    </source>
</evidence>
<evidence type="ECO:0000256" key="5">
    <source>
        <dbReference type="ARBA" id="ARBA00022679"/>
    </source>
</evidence>
<dbReference type="EMBL" id="NQVE01000067">
    <property type="protein sequence ID" value="RAL50334.1"/>
    <property type="molecule type" value="Genomic_DNA"/>
</dbReference>
<name>A0A328DX71_9ASTE</name>
<evidence type="ECO:0000256" key="6">
    <source>
        <dbReference type="ARBA" id="ARBA00022692"/>
    </source>
</evidence>
<keyword evidence="5" id="KW-0808">Transferase</keyword>
<reference evidence="13 14" key="1">
    <citation type="submission" date="2018-06" db="EMBL/GenBank/DDBJ databases">
        <title>The Genome of Cuscuta australis (Dodder) Provides Insight into the Evolution of Plant Parasitism.</title>
        <authorList>
            <person name="Liu H."/>
        </authorList>
    </citation>
    <scope>NUCLEOTIDE SEQUENCE [LARGE SCALE GENOMIC DNA]</scope>
    <source>
        <strain evidence="14">cv. Yunnan</strain>
        <tissue evidence="13">Vines</tissue>
    </source>
</reference>
<comment type="subcellular location">
    <subcellularLocation>
        <location evidence="1">Membrane</location>
        <topology evidence="1">Single-pass membrane protein</topology>
    </subcellularLocation>
</comment>
<keyword evidence="11" id="KW-0119">Carbohydrate metabolism</keyword>
<dbReference type="Pfam" id="PF10250">
    <property type="entry name" value="O-FucT"/>
    <property type="match status" value="1"/>
</dbReference>
<keyword evidence="7" id="KW-1133">Transmembrane helix</keyword>
<dbReference type="InterPro" id="IPR019378">
    <property type="entry name" value="GDP-Fuc_O-FucTrfase"/>
</dbReference>
<dbReference type="InterPro" id="IPR052272">
    <property type="entry name" value="GT106_glycosyltransferase"/>
</dbReference>
<gene>
    <name evidence="13" type="ORF">DM860_008008</name>
</gene>
<comment type="similarity">
    <text evidence="3">Belongs to the glycosyltransferase GT106 family.</text>
</comment>
<dbReference type="InterPro" id="IPR024709">
    <property type="entry name" value="FucosylTrfase_pln"/>
</dbReference>
<evidence type="ECO:0000313" key="14">
    <source>
        <dbReference type="Proteomes" id="UP000249390"/>
    </source>
</evidence>
<sequence>MYDRLLTLAATSLAEQEEVNKKDELRLWEEPYSTASKWKPCADRESPKDVRTVKQGKTGYILVSANGGLNQQRVAVCNAVAVASLLNATLVIPKFLYSTVWKDPSQFEEIYQVEHFMQTLKEDIDIVKDLPSHLKLLDLETAGALVTDADLKKEATPDEYIKTILPLILRNRVVHFLGFGNRLAFDPLPFELQRLRCKCNFHALKFVHRIQETASLLVRRIRKHNASKGTLDKELLEKFTPKNKVLPTGSSSKFLALHLRFEIDMVAYSMCEFGGGERETKELQSYREAHFPLLLERLKKSRTISPEELRSEGRCPLTPEEAALVLAGLGFKFETRIYLAGSSIYGGESRMKPLRSLYPNIVTKENLLTHSELAPFRNYSSRLAALDFIACAAADVFAITDSGSQLSSLVSGFRTYYGDGHAPTLRPSKKRLAAILLENKTISWQSFKERIGQMIDEDQTVHLRGPGRTSIYRHPKCKECMCQLE</sequence>
<evidence type="ECO:0000256" key="8">
    <source>
        <dbReference type="ARBA" id="ARBA00023136"/>
    </source>
</evidence>
<dbReference type="CDD" id="cd11299">
    <property type="entry name" value="O-FucT_plant"/>
    <property type="match status" value="1"/>
</dbReference>
<evidence type="ECO:0000256" key="4">
    <source>
        <dbReference type="ARBA" id="ARBA00022676"/>
    </source>
</evidence>
<keyword evidence="4" id="KW-0328">Glycosyltransferase</keyword>
<comment type="pathway">
    <text evidence="2">Glycan metabolism.</text>
</comment>
<evidence type="ECO:0000256" key="1">
    <source>
        <dbReference type="ARBA" id="ARBA00004167"/>
    </source>
</evidence>
<organism evidence="13 14">
    <name type="scientific">Cuscuta australis</name>
    <dbReference type="NCBI Taxonomy" id="267555"/>
    <lineage>
        <taxon>Eukaryota</taxon>
        <taxon>Viridiplantae</taxon>
        <taxon>Streptophyta</taxon>
        <taxon>Embryophyta</taxon>
        <taxon>Tracheophyta</taxon>
        <taxon>Spermatophyta</taxon>
        <taxon>Magnoliopsida</taxon>
        <taxon>eudicotyledons</taxon>
        <taxon>Gunneridae</taxon>
        <taxon>Pentapetalae</taxon>
        <taxon>asterids</taxon>
        <taxon>lamiids</taxon>
        <taxon>Solanales</taxon>
        <taxon>Convolvulaceae</taxon>
        <taxon>Cuscuteae</taxon>
        <taxon>Cuscuta</taxon>
        <taxon>Cuscuta subgen. Grammica</taxon>
        <taxon>Cuscuta sect. Cleistogrammica</taxon>
    </lineage>
</organism>
<evidence type="ECO:0000256" key="10">
    <source>
        <dbReference type="ARBA" id="ARBA00023253"/>
    </source>
</evidence>
<protein>
    <recommendedName>
        <fullName evidence="12">O-fucosyltransferase family protein</fullName>
    </recommendedName>
</protein>
<keyword evidence="14" id="KW-1185">Reference proteome</keyword>